<evidence type="ECO:0000313" key="2">
    <source>
        <dbReference type="EMBL" id="MEC4717869.1"/>
    </source>
</evidence>
<keyword evidence="3" id="KW-1185">Reference proteome</keyword>
<dbReference type="Pfam" id="PF10908">
    <property type="entry name" value="Tlde1_dom"/>
    <property type="match status" value="1"/>
</dbReference>
<proteinExistence type="predicted"/>
<reference evidence="2 3" key="1">
    <citation type="submission" date="2023-10" db="EMBL/GenBank/DDBJ databases">
        <title>Noviherbaspirillum sp. CPCC 100848 genome assembly.</title>
        <authorList>
            <person name="Li X.Y."/>
            <person name="Fang X.M."/>
        </authorList>
    </citation>
    <scope>NUCLEOTIDE SEQUENCE [LARGE SCALE GENOMIC DNA]</scope>
    <source>
        <strain evidence="2 3">CPCC 100848</strain>
    </source>
</reference>
<sequence>MFQLHFELNDQALSALKLGPFSYPAFSGLAPHVNKRHAGCLANAGPVPPGLYYILDRESGGLLGPLRDRISNRSEWFALYAVDQKIDDYTYCNEVERGNFRLHPKGPSGISKGCIVLEKQVDFFRLRACLESASPTAIPGSKLKAYGKLWVR</sequence>
<feature type="domain" description="Tlde1" evidence="1">
    <location>
        <begin position="24"/>
        <end position="139"/>
    </location>
</feature>
<organism evidence="2 3">
    <name type="scientific">Noviherbaspirillum album</name>
    <dbReference type="NCBI Taxonomy" id="3080276"/>
    <lineage>
        <taxon>Bacteria</taxon>
        <taxon>Pseudomonadati</taxon>
        <taxon>Pseudomonadota</taxon>
        <taxon>Betaproteobacteria</taxon>
        <taxon>Burkholderiales</taxon>
        <taxon>Oxalobacteraceae</taxon>
        <taxon>Noviherbaspirillum</taxon>
    </lineage>
</organism>
<name>A0ABU6J3S9_9BURK</name>
<evidence type="ECO:0000313" key="3">
    <source>
        <dbReference type="Proteomes" id="UP001352263"/>
    </source>
</evidence>
<evidence type="ECO:0000259" key="1">
    <source>
        <dbReference type="Pfam" id="PF10908"/>
    </source>
</evidence>
<dbReference type="InterPro" id="IPR021225">
    <property type="entry name" value="Tlde1_dom"/>
</dbReference>
<accession>A0ABU6J3S9</accession>
<dbReference type="Proteomes" id="UP001352263">
    <property type="component" value="Unassembled WGS sequence"/>
</dbReference>
<dbReference type="EMBL" id="JAWIIV010000001">
    <property type="protein sequence ID" value="MEC4717869.1"/>
    <property type="molecule type" value="Genomic_DNA"/>
</dbReference>
<dbReference type="RefSeq" id="WP_326504614.1">
    <property type="nucleotide sequence ID" value="NZ_JAWIIV010000001.1"/>
</dbReference>
<gene>
    <name evidence="2" type="ORF">RY831_01785</name>
</gene>
<comment type="caution">
    <text evidence="2">The sequence shown here is derived from an EMBL/GenBank/DDBJ whole genome shotgun (WGS) entry which is preliminary data.</text>
</comment>
<protein>
    <submittedName>
        <fullName evidence="2">DUF2778 domain-containing protein</fullName>
    </submittedName>
</protein>